<keyword evidence="5" id="KW-0274">FAD</keyword>
<evidence type="ECO:0000256" key="12">
    <source>
        <dbReference type="SAM" id="Phobius"/>
    </source>
</evidence>
<dbReference type="Pfam" id="PF00970">
    <property type="entry name" value="FAD_binding_6"/>
    <property type="match status" value="1"/>
</dbReference>
<accession>A0A6I4TI34</accession>
<evidence type="ECO:0000256" key="5">
    <source>
        <dbReference type="ARBA" id="ARBA00022827"/>
    </source>
</evidence>
<dbReference type="PANTHER" id="PTHR47354:SF6">
    <property type="entry name" value="NADH OXIDOREDUCTASE HCR"/>
    <property type="match status" value="1"/>
</dbReference>
<evidence type="ECO:0000256" key="13">
    <source>
        <dbReference type="SAM" id="SignalP"/>
    </source>
</evidence>
<feature type="domain" description="FAD-binding FR-type" evidence="15">
    <location>
        <begin position="302"/>
        <end position="408"/>
    </location>
</feature>
<dbReference type="GO" id="GO:0016491">
    <property type="term" value="F:oxidoreductase activity"/>
    <property type="evidence" value="ECO:0007669"/>
    <property type="project" value="UniProtKB-KW"/>
</dbReference>
<keyword evidence="3" id="KW-0001">2Fe-2S</keyword>
<evidence type="ECO:0000256" key="4">
    <source>
        <dbReference type="ARBA" id="ARBA00022723"/>
    </source>
</evidence>
<reference evidence="16 17" key="1">
    <citation type="submission" date="2019-12" db="EMBL/GenBank/DDBJ databases">
        <title>Genomic-based taxomic classification of the family Erythrobacteraceae.</title>
        <authorList>
            <person name="Xu L."/>
        </authorList>
    </citation>
    <scope>NUCLEOTIDE SEQUENCE [LARGE SCALE GENOMIC DNA]</scope>
    <source>
        <strain evidence="16 17">100921-2</strain>
    </source>
</reference>
<evidence type="ECO:0000256" key="6">
    <source>
        <dbReference type="ARBA" id="ARBA00023002"/>
    </source>
</evidence>
<dbReference type="GO" id="GO:0051537">
    <property type="term" value="F:2 iron, 2 sulfur cluster binding"/>
    <property type="evidence" value="ECO:0007669"/>
    <property type="project" value="UniProtKB-KW"/>
</dbReference>
<sequence>MTSIRFLRRQASATLVALVFWCAGAAYAQAAVDPGPAGDQHSGHHPEGSPAVPVTAAPATAASATPDAQGMAGMGEMMGDMMGGEMEAEHGRPTAPFFSRLIAMPDLNEEQKHQLAREAQDRIHRGLQLMEQGSKAANDATSAAQSAEAARAISEGLALFQSGTAAQNALDGNAAPQAVALDWFRAQTNLAPLTDHETGQETLFGLSAGHLLLMSVLTLVSLALLALQYLRWRRVRELAAGGASATAAPLPVAPRASEKTARVNPLSVPQNPAVGLPASAEGRLETSNSSPAGGAALRRPRPWSGELRVAQIFRETPTVATFRLVEPASGRLPFDFLPGQFLQVEIELDDGARSRRSYTIASSPTQRGYVELTVKREELGAVSRYLHDQVSVGEQLKVMGPYGSFTFTGSDADSIVLIAGGVGITPMMSVLRYLTDTAWQGEIFFVYGARSTEEFIFREELEQLERRHAKLHVFASMQRTPGTVWLGPQGPITGDLLQAAVPDIASRRVHLCGPPAMMVAMKRILGELGVPDAQIHSEAFGPASLPSDHAPGALSTLDPAAPLPPEASGLAAPQTASASDVAPATVTFSVSGVSAALPADQTVLEAAEGAGVEIPYSCRIGECGVCVTRLLEGQVTMAVESGLDPSDKAEGYILACQAKGTGVPLVVEA</sequence>
<evidence type="ECO:0000256" key="9">
    <source>
        <dbReference type="ARBA" id="ARBA00034078"/>
    </source>
</evidence>
<dbReference type="InterPro" id="IPR017938">
    <property type="entry name" value="Riboflavin_synthase-like_b-brl"/>
</dbReference>
<dbReference type="InterPro" id="IPR017927">
    <property type="entry name" value="FAD-bd_FR_type"/>
</dbReference>
<dbReference type="PRINTS" id="PR00371">
    <property type="entry name" value="FPNCR"/>
</dbReference>
<dbReference type="EMBL" id="WTZA01000002">
    <property type="protein sequence ID" value="MXO76158.1"/>
    <property type="molecule type" value="Genomic_DNA"/>
</dbReference>
<dbReference type="CDD" id="cd06217">
    <property type="entry name" value="FNR_iron_sulfur_binding_3"/>
    <property type="match status" value="1"/>
</dbReference>
<evidence type="ECO:0000256" key="1">
    <source>
        <dbReference type="ARBA" id="ARBA00001974"/>
    </source>
</evidence>
<evidence type="ECO:0000259" key="14">
    <source>
        <dbReference type="PROSITE" id="PS51085"/>
    </source>
</evidence>
<dbReference type="InterPro" id="IPR001041">
    <property type="entry name" value="2Fe-2S_ferredoxin-type"/>
</dbReference>
<keyword evidence="2" id="KW-0285">Flavoprotein</keyword>
<dbReference type="SUPFAM" id="SSF52343">
    <property type="entry name" value="Ferredoxin reductase-like, C-terminal NADP-linked domain"/>
    <property type="match status" value="1"/>
</dbReference>
<dbReference type="InterPro" id="IPR012675">
    <property type="entry name" value="Beta-grasp_dom_sf"/>
</dbReference>
<feature type="region of interest" description="Disordered" evidence="11">
    <location>
        <begin position="539"/>
        <end position="575"/>
    </location>
</feature>
<evidence type="ECO:0000256" key="11">
    <source>
        <dbReference type="SAM" id="MobiDB-lite"/>
    </source>
</evidence>
<feature type="signal peptide" evidence="13">
    <location>
        <begin position="1"/>
        <end position="30"/>
    </location>
</feature>
<feature type="transmembrane region" description="Helical" evidence="12">
    <location>
        <begin position="203"/>
        <end position="227"/>
    </location>
</feature>
<evidence type="ECO:0000256" key="3">
    <source>
        <dbReference type="ARBA" id="ARBA00022714"/>
    </source>
</evidence>
<dbReference type="Pfam" id="PF00175">
    <property type="entry name" value="NAD_binding_1"/>
    <property type="match status" value="1"/>
</dbReference>
<dbReference type="InterPro" id="IPR001433">
    <property type="entry name" value="OxRdtase_FAD/NAD-bd"/>
</dbReference>
<evidence type="ECO:0000313" key="16">
    <source>
        <dbReference type="EMBL" id="MXO76158.1"/>
    </source>
</evidence>
<keyword evidence="12" id="KW-0812">Transmembrane</keyword>
<comment type="similarity">
    <text evidence="10">In the N-terminal section; belongs to the FAD-binding oxidoreductase type 6 family.</text>
</comment>
<feature type="compositionally biased region" description="Low complexity" evidence="11">
    <location>
        <begin position="49"/>
        <end position="74"/>
    </location>
</feature>
<organism evidence="16 17">
    <name type="scientific">Tsuneonella aeria</name>
    <dbReference type="NCBI Taxonomy" id="1837929"/>
    <lineage>
        <taxon>Bacteria</taxon>
        <taxon>Pseudomonadati</taxon>
        <taxon>Pseudomonadota</taxon>
        <taxon>Alphaproteobacteria</taxon>
        <taxon>Sphingomonadales</taxon>
        <taxon>Erythrobacteraceae</taxon>
        <taxon>Tsuneonella</taxon>
    </lineage>
</organism>
<comment type="caution">
    <text evidence="16">The sequence shown here is derived from an EMBL/GenBank/DDBJ whole genome shotgun (WGS) entry which is preliminary data.</text>
</comment>
<evidence type="ECO:0000256" key="2">
    <source>
        <dbReference type="ARBA" id="ARBA00022630"/>
    </source>
</evidence>
<dbReference type="Pfam" id="PF00111">
    <property type="entry name" value="Fer2"/>
    <property type="match status" value="1"/>
</dbReference>
<keyword evidence="6" id="KW-0560">Oxidoreductase</keyword>
<evidence type="ECO:0000313" key="17">
    <source>
        <dbReference type="Proteomes" id="UP000439522"/>
    </source>
</evidence>
<evidence type="ECO:0000256" key="7">
    <source>
        <dbReference type="ARBA" id="ARBA00023004"/>
    </source>
</evidence>
<feature type="chain" id="PRO_5026276441" evidence="13">
    <location>
        <begin position="31"/>
        <end position="669"/>
    </location>
</feature>
<gene>
    <name evidence="16" type="ORF">GRI40_13145</name>
</gene>
<keyword evidence="8" id="KW-0411">Iron-sulfur</keyword>
<dbReference type="SUPFAM" id="SSF54292">
    <property type="entry name" value="2Fe-2S ferredoxin-like"/>
    <property type="match status" value="1"/>
</dbReference>
<dbReference type="CDD" id="cd00207">
    <property type="entry name" value="fer2"/>
    <property type="match status" value="1"/>
</dbReference>
<keyword evidence="4" id="KW-0479">Metal-binding</keyword>
<dbReference type="Gene3D" id="3.10.20.30">
    <property type="match status" value="1"/>
</dbReference>
<keyword evidence="12" id="KW-1133">Transmembrane helix</keyword>
<evidence type="ECO:0000256" key="10">
    <source>
        <dbReference type="ARBA" id="ARBA00061434"/>
    </source>
</evidence>
<dbReference type="AlphaFoldDB" id="A0A6I4TI34"/>
<proteinExistence type="inferred from homology"/>
<dbReference type="InterPro" id="IPR050415">
    <property type="entry name" value="MRET"/>
</dbReference>
<keyword evidence="12" id="KW-0472">Membrane</keyword>
<keyword evidence="7" id="KW-0408">Iron</keyword>
<dbReference type="InterPro" id="IPR001709">
    <property type="entry name" value="Flavoprot_Pyr_Nucl_cyt_Rdtase"/>
</dbReference>
<comment type="cofactor">
    <cofactor evidence="9">
        <name>[2Fe-2S] cluster</name>
        <dbReference type="ChEBI" id="CHEBI:190135"/>
    </cofactor>
</comment>
<dbReference type="PRINTS" id="PR00410">
    <property type="entry name" value="PHEHYDRXLASE"/>
</dbReference>
<evidence type="ECO:0000256" key="8">
    <source>
        <dbReference type="ARBA" id="ARBA00023014"/>
    </source>
</evidence>
<dbReference type="InterPro" id="IPR036010">
    <property type="entry name" value="2Fe-2S_ferredoxin-like_sf"/>
</dbReference>
<dbReference type="PROSITE" id="PS51085">
    <property type="entry name" value="2FE2S_FER_2"/>
    <property type="match status" value="1"/>
</dbReference>
<dbReference type="InterPro" id="IPR039261">
    <property type="entry name" value="FNR_nucleotide-bd"/>
</dbReference>
<name>A0A6I4TI34_9SPHN</name>
<feature type="region of interest" description="Disordered" evidence="11">
    <location>
        <begin position="34"/>
        <end position="74"/>
    </location>
</feature>
<dbReference type="OrthoDB" id="9786134at2"/>
<dbReference type="Gene3D" id="2.40.30.10">
    <property type="entry name" value="Translation factors"/>
    <property type="match status" value="1"/>
</dbReference>
<feature type="domain" description="2Fe-2S ferredoxin-type" evidence="14">
    <location>
        <begin position="584"/>
        <end position="669"/>
    </location>
</feature>
<dbReference type="SUPFAM" id="SSF63380">
    <property type="entry name" value="Riboflavin synthase domain-like"/>
    <property type="match status" value="1"/>
</dbReference>
<dbReference type="PANTHER" id="PTHR47354">
    <property type="entry name" value="NADH OXIDOREDUCTASE HCR"/>
    <property type="match status" value="1"/>
</dbReference>
<dbReference type="RefSeq" id="WP_160611964.1">
    <property type="nucleotide sequence ID" value="NZ_WTZA01000002.1"/>
</dbReference>
<dbReference type="InterPro" id="IPR008333">
    <property type="entry name" value="Cbr1-like_FAD-bd_dom"/>
</dbReference>
<keyword evidence="13" id="KW-0732">Signal</keyword>
<dbReference type="InterPro" id="IPR006058">
    <property type="entry name" value="2Fe2S_fd_BS"/>
</dbReference>
<dbReference type="PROSITE" id="PS00197">
    <property type="entry name" value="2FE2S_FER_1"/>
    <property type="match status" value="1"/>
</dbReference>
<dbReference type="PROSITE" id="PS51384">
    <property type="entry name" value="FAD_FR"/>
    <property type="match status" value="1"/>
</dbReference>
<dbReference type="Gene3D" id="3.40.50.80">
    <property type="entry name" value="Nucleotide-binding domain of ferredoxin-NADP reductase (FNR) module"/>
    <property type="match status" value="1"/>
</dbReference>
<dbReference type="GO" id="GO:0046872">
    <property type="term" value="F:metal ion binding"/>
    <property type="evidence" value="ECO:0007669"/>
    <property type="project" value="UniProtKB-KW"/>
</dbReference>
<keyword evidence="17" id="KW-1185">Reference proteome</keyword>
<evidence type="ECO:0000259" key="15">
    <source>
        <dbReference type="PROSITE" id="PS51384"/>
    </source>
</evidence>
<protein>
    <submittedName>
        <fullName evidence="16">2Fe-2S iron-sulfur cluster binding domain-containing protein</fullName>
    </submittedName>
</protein>
<feature type="region of interest" description="Disordered" evidence="11">
    <location>
        <begin position="261"/>
        <end position="299"/>
    </location>
</feature>
<dbReference type="Proteomes" id="UP000439522">
    <property type="component" value="Unassembled WGS sequence"/>
</dbReference>
<comment type="cofactor">
    <cofactor evidence="1">
        <name>FAD</name>
        <dbReference type="ChEBI" id="CHEBI:57692"/>
    </cofactor>
</comment>